<feature type="chain" id="PRO_5047436543" description="Tripeptidyl-peptidase 1" evidence="14">
    <location>
        <begin position="22"/>
        <end position="2240"/>
    </location>
</feature>
<dbReference type="InterPro" id="IPR036852">
    <property type="entry name" value="Peptidase_S8/S53_dom_sf"/>
</dbReference>
<feature type="binding site" evidence="13">
    <location>
        <position position="1647"/>
    </location>
    <ligand>
        <name>Ca(2+)</name>
        <dbReference type="ChEBI" id="CHEBI:29108"/>
    </ligand>
</feature>
<dbReference type="CDD" id="cd11377">
    <property type="entry name" value="Pro-peptidase_S53"/>
    <property type="match status" value="4"/>
</dbReference>
<evidence type="ECO:0000256" key="11">
    <source>
        <dbReference type="ARBA" id="ARBA00032661"/>
    </source>
</evidence>
<evidence type="ECO:0000256" key="1">
    <source>
        <dbReference type="ARBA" id="ARBA00000884"/>
    </source>
</evidence>
<feature type="active site" description="Charge relay system" evidence="13">
    <location>
        <position position="1411"/>
    </location>
</feature>
<evidence type="ECO:0000256" key="5">
    <source>
        <dbReference type="ARBA" id="ARBA00022723"/>
    </source>
</evidence>
<feature type="active site" description="Charge relay system" evidence="13">
    <location>
        <position position="1963"/>
    </location>
</feature>
<comment type="catalytic activity">
    <reaction evidence="1">
        <text>Release of an N-terminal tripeptide from a polypeptide, but also has endopeptidase activity.</text>
        <dbReference type="EC" id="3.4.14.9"/>
    </reaction>
</comment>
<organism evidence="16 17">
    <name type="scientific">Porites lobata</name>
    <dbReference type="NCBI Taxonomy" id="104759"/>
    <lineage>
        <taxon>Eukaryota</taxon>
        <taxon>Metazoa</taxon>
        <taxon>Cnidaria</taxon>
        <taxon>Anthozoa</taxon>
        <taxon>Hexacorallia</taxon>
        <taxon>Scleractinia</taxon>
        <taxon>Fungiina</taxon>
        <taxon>Poritidae</taxon>
        <taxon>Porites</taxon>
    </lineage>
</organism>
<reference evidence="16 17" key="1">
    <citation type="submission" date="2022-05" db="EMBL/GenBank/DDBJ databases">
        <authorList>
            <consortium name="Genoscope - CEA"/>
            <person name="William W."/>
        </authorList>
    </citation>
    <scope>NUCLEOTIDE SEQUENCE [LARGE SCALE GENOMIC DNA]</scope>
</reference>
<feature type="binding site" evidence="13">
    <location>
        <position position="2196"/>
    </location>
    <ligand>
        <name>Ca(2+)</name>
        <dbReference type="ChEBI" id="CHEBI:29108"/>
    </ligand>
</feature>
<evidence type="ECO:0000256" key="8">
    <source>
        <dbReference type="ARBA" id="ARBA00022837"/>
    </source>
</evidence>
<feature type="binding site" evidence="13">
    <location>
        <position position="1667"/>
    </location>
    <ligand>
        <name>Ca(2+)</name>
        <dbReference type="ChEBI" id="CHEBI:29108"/>
    </ligand>
</feature>
<dbReference type="Pfam" id="PF00082">
    <property type="entry name" value="Peptidase_S8"/>
    <property type="match status" value="3"/>
</dbReference>
<evidence type="ECO:0000256" key="10">
    <source>
        <dbReference type="ARBA" id="ARBA00032232"/>
    </source>
</evidence>
<evidence type="ECO:0000313" key="17">
    <source>
        <dbReference type="Proteomes" id="UP001159405"/>
    </source>
</evidence>
<feature type="binding site" evidence="13">
    <location>
        <position position="1105"/>
    </location>
    <ligand>
        <name>Ca(2+)</name>
        <dbReference type="ChEBI" id="CHEBI:29108"/>
    </ligand>
</feature>
<dbReference type="PROSITE" id="PS51695">
    <property type="entry name" value="SEDOLISIN"/>
    <property type="match status" value="4"/>
</dbReference>
<feature type="domain" description="Peptidase S53" evidence="15">
    <location>
        <begin position="1889"/>
        <end position="2239"/>
    </location>
</feature>
<feature type="binding site" evidence="13">
    <location>
        <position position="1669"/>
    </location>
    <ligand>
        <name>Ca(2+)</name>
        <dbReference type="ChEBI" id="CHEBI:29108"/>
    </ligand>
</feature>
<keyword evidence="8 13" id="KW-0106">Calcium</keyword>
<feature type="active site" description="Charge relay system" evidence="13">
    <location>
        <position position="2155"/>
    </location>
</feature>
<dbReference type="PANTHER" id="PTHR14218:SF15">
    <property type="entry name" value="TRIPEPTIDYL-PEPTIDASE 1"/>
    <property type="match status" value="1"/>
</dbReference>
<comment type="cofactor">
    <cofactor evidence="13">
        <name>Ca(2+)</name>
        <dbReference type="ChEBI" id="CHEBI:29108"/>
    </cofactor>
    <text evidence="13">Binds 1 Ca(2+) ion per subunit.</text>
</comment>
<keyword evidence="4 13" id="KW-0645">Protease</keyword>
<feature type="domain" description="Peptidase S53" evidence="15">
    <location>
        <begin position="777"/>
        <end position="1127"/>
    </location>
</feature>
<feature type="active site" description="Charge relay system" evidence="13">
    <location>
        <position position="851"/>
    </location>
</feature>
<feature type="active site" description="Charge relay system" evidence="13">
    <location>
        <position position="1043"/>
    </location>
</feature>
<feature type="binding site" evidence="13">
    <location>
        <position position="2197"/>
    </location>
    <ligand>
        <name>Ca(2+)</name>
        <dbReference type="ChEBI" id="CHEBI:29108"/>
    </ligand>
</feature>
<evidence type="ECO:0000256" key="2">
    <source>
        <dbReference type="ARBA" id="ARBA00012067"/>
    </source>
</evidence>
<evidence type="ECO:0000259" key="15">
    <source>
        <dbReference type="PROSITE" id="PS51695"/>
    </source>
</evidence>
<feature type="binding site" evidence="13">
    <location>
        <position position="525"/>
    </location>
    <ligand>
        <name>Ca(2+)</name>
        <dbReference type="ChEBI" id="CHEBI:29108"/>
    </ligand>
</feature>
<feature type="active site" description="Charge relay system" evidence="13">
    <location>
        <position position="1605"/>
    </location>
</feature>
<evidence type="ECO:0000256" key="14">
    <source>
        <dbReference type="SAM" id="SignalP"/>
    </source>
</evidence>
<feature type="active site" description="Charge relay system" evidence="13">
    <location>
        <position position="847"/>
    </location>
</feature>
<feature type="active site" description="Charge relay system" evidence="13">
    <location>
        <position position="291"/>
    </location>
</feature>
<keyword evidence="9" id="KW-0865">Zymogen</keyword>
<feature type="active site" description="Charge relay system" evidence="13">
    <location>
        <position position="1959"/>
    </location>
</feature>
<dbReference type="SUPFAM" id="SSF52743">
    <property type="entry name" value="Subtilisin-like"/>
    <property type="match status" value="4"/>
</dbReference>
<dbReference type="Proteomes" id="UP001159405">
    <property type="component" value="Unassembled WGS sequence"/>
</dbReference>
<evidence type="ECO:0000256" key="7">
    <source>
        <dbReference type="ARBA" id="ARBA00022825"/>
    </source>
</evidence>
<protein>
    <recommendedName>
        <fullName evidence="3">Tripeptidyl-peptidase 1</fullName>
        <ecNumber evidence="2">3.4.14.9</ecNumber>
    </recommendedName>
    <alternativeName>
        <fullName evidence="10">Tripeptidyl aminopeptidase</fullName>
    </alternativeName>
    <alternativeName>
        <fullName evidence="11">Tripeptidyl-peptidase I</fullName>
    </alternativeName>
</protein>
<feature type="active site" description="Charge relay system" evidence="13">
    <location>
        <position position="483"/>
    </location>
</feature>
<dbReference type="InterPro" id="IPR015366">
    <property type="entry name" value="S53_propep"/>
</dbReference>
<keyword evidence="5 13" id="KW-0479">Metal-binding</keyword>
<evidence type="ECO:0000313" key="16">
    <source>
        <dbReference type="EMBL" id="CAH3127750.1"/>
    </source>
</evidence>
<dbReference type="EC" id="3.4.14.9" evidence="2"/>
<dbReference type="PROSITE" id="PS00138">
    <property type="entry name" value="SUBTILASE_SER"/>
    <property type="match status" value="4"/>
</dbReference>
<evidence type="ECO:0000256" key="9">
    <source>
        <dbReference type="ARBA" id="ARBA00023145"/>
    </source>
</evidence>
<comment type="function">
    <text evidence="12">Lysosomal serine protease with tripeptidyl-peptidase I activity. May act as a non-specific lysosomal peptidase which generates tripeptides from the breakdown products produced by lysosomal proteinases. Requires substrates with an unsubstituted N-terminus.</text>
</comment>
<dbReference type="CDD" id="cd04056">
    <property type="entry name" value="Peptidases_S53"/>
    <property type="match status" value="4"/>
</dbReference>
<dbReference type="EMBL" id="CALNXK010000044">
    <property type="protein sequence ID" value="CAH3127750.1"/>
    <property type="molecule type" value="Genomic_DNA"/>
</dbReference>
<evidence type="ECO:0000256" key="13">
    <source>
        <dbReference type="PROSITE-ProRule" id="PRU01032"/>
    </source>
</evidence>
<dbReference type="InterPro" id="IPR050819">
    <property type="entry name" value="Tripeptidyl-peptidase_I"/>
</dbReference>
<keyword evidence="17" id="KW-1185">Reference proteome</keyword>
<evidence type="ECO:0000256" key="12">
    <source>
        <dbReference type="ARBA" id="ARBA00045460"/>
    </source>
</evidence>
<feature type="binding site" evidence="13">
    <location>
        <position position="545"/>
    </location>
    <ligand>
        <name>Ca(2+)</name>
        <dbReference type="ChEBI" id="CHEBI:29108"/>
    </ligand>
</feature>
<feature type="signal peptide" evidence="14">
    <location>
        <begin position="1"/>
        <end position="21"/>
    </location>
</feature>
<gene>
    <name evidence="16" type="ORF">PLOB_00033178</name>
</gene>
<feature type="domain" description="Peptidase S53" evidence="15">
    <location>
        <begin position="217"/>
        <end position="567"/>
    </location>
</feature>
<accession>A0ABN8NZ58</accession>
<comment type="caution">
    <text evidence="16">The sequence shown here is derived from an EMBL/GenBank/DDBJ whole genome shotgun (WGS) entry which is preliminary data.</text>
</comment>
<feature type="active site" description="Charge relay system" evidence="13">
    <location>
        <position position="1407"/>
    </location>
</feature>
<feature type="binding site" evidence="13">
    <location>
        <position position="2219"/>
    </location>
    <ligand>
        <name>Ca(2+)</name>
        <dbReference type="ChEBI" id="CHEBI:29108"/>
    </ligand>
</feature>
<dbReference type="PANTHER" id="PTHR14218">
    <property type="entry name" value="PROTEASE S8 TRIPEPTIDYL PEPTIDASE I CLN2"/>
    <property type="match status" value="1"/>
</dbReference>
<dbReference type="SMART" id="SM00944">
    <property type="entry name" value="Pro-kuma_activ"/>
    <property type="match status" value="4"/>
</dbReference>
<feature type="binding site" evidence="13">
    <location>
        <position position="524"/>
    </location>
    <ligand>
        <name>Ca(2+)</name>
        <dbReference type="ChEBI" id="CHEBI:29108"/>
    </ligand>
</feature>
<feature type="binding site" evidence="13">
    <location>
        <position position="2217"/>
    </location>
    <ligand>
        <name>Ca(2+)</name>
        <dbReference type="ChEBI" id="CHEBI:29108"/>
    </ligand>
</feature>
<feature type="binding site" evidence="13">
    <location>
        <position position="1084"/>
    </location>
    <ligand>
        <name>Ca(2+)</name>
        <dbReference type="ChEBI" id="CHEBI:29108"/>
    </ligand>
</feature>
<feature type="domain" description="Peptidase S53" evidence="15">
    <location>
        <begin position="1337"/>
        <end position="1689"/>
    </location>
</feature>
<dbReference type="InterPro" id="IPR030400">
    <property type="entry name" value="Sedolisin_dom"/>
</dbReference>
<evidence type="ECO:0000256" key="6">
    <source>
        <dbReference type="ARBA" id="ARBA00022801"/>
    </source>
</evidence>
<name>A0ABN8NZ58_9CNID</name>
<feature type="binding site" evidence="13">
    <location>
        <position position="547"/>
    </location>
    <ligand>
        <name>Ca(2+)</name>
        <dbReference type="ChEBI" id="CHEBI:29108"/>
    </ligand>
</feature>
<keyword evidence="6 13" id="KW-0378">Hydrolase</keyword>
<dbReference type="SUPFAM" id="SSF54897">
    <property type="entry name" value="Protease propeptides/inhibitors"/>
    <property type="match status" value="4"/>
</dbReference>
<keyword evidence="14" id="KW-0732">Signal</keyword>
<sequence length="2240" mass="251259">MKRMRSDLITLYLSLLGLCSATQQTDEYVVLEKTHDINAWQEEGWEKLERLPPSEGVFLTFALKQSNLETLERVFWEVSDPRSKEYGKHLSLSKLTQMIAPSETTISNVQAWLRSHNVQSSDCHTIYTKDFMTCRMSCKSAEAMLVGAKFYRFKHAKLTKSVVRSLQHYSVPRSIVPHVDFVGGVLQFPAVKGPSLPKVRRREFSENMLKKNLIYTGVYPDILRERYKVYDVVGTHPHNRQSIASFLEQYYSPADLKAFFDIFGSSFRHLKDVTKVIGPNNGPPGSEASLDIQYIMSLGAMVPTWIWSTPENSQDPFLGWLLDISNHSEVPWVHSVSYSGYEDEYDVSYMNRVNVEFQKAGVRGLTILFASGDDGADCKNSKFRPEYPSSSPYVTTVGGTELKEPFTLLPEYGHEISGGGFSNVFPRPSYQNYAVEKYLKSGPHIPPTSYFNPNGRGYPDISAACDYFWIVDNLCLVAVYGTSASTPTVAGIISLLNDARLQNSKSTLGFLNPFLYQNSAAMYDVTTGHNEGCLPGDIGFYASTGWDPVTGCGTPNFLAMMKGINSMLILIYLTLLNLYFSNSRTEEYVVLEKSHDVKAWQVQGWEKLERLSPSQEIFLTFALKQSNLETLERVFWEVSDPRSKEYGKHLSLSKLTQLIAPSETTISNVQAWLRSHNVQSSDCQAIFTKDFMTCRMSCKSAEAMLVGAKFHRFKHAKLSKPVVRSLQHYSVPRSIVPHVDFVGGVLHFPALKGRSSPKILHREFSENMLKRDLIYSRVNPDILRERYKVYDVVGTHPNNRQSIASFLEEYYSPADLKAFFDIFGSSFRHLKDVTKVIGPNNGPPGSEASLDIQYIMSLGAMVPTWIWSTPESSQDPFLGWLLDISNRSEVPWVHSVSYSGYEGEYDVSYMNRVNVEFQKAGVRGLTFLFASGDDGADCKNSKFRPEYPSSSPYVTTVGGTALNDPLTLPAEYGHEISGGGFSNVFARPSYQTDDVEKYLNSGPHMPPTSYFNPNGRGYPDISAVCYKFWIVDNMYLELVYGTSASTPTVAGIISLLNDARLQNNKSTLGFLNPFLYQNAATMYDVTTGYNEGCLPGDIGFYASTGWDPVTGCGTPNYLAMMKGINSMLILIYLTFLSLGFSKSRTEEYVLMEKSHDVKAWQVQGWEKLERLPPSEEIFLTFALKQSNVETLERVFWEVSDPRSKEYGKHLSLSKLTQLIAPSETTISNVQAWIRSHNVQSSDCQTIFTKDFMICRMSSESAEAMLVGAKFHRFKHAKLSKPVVRSLQHYSIPRSIVPHVDFVGGVLHFPAVKGPSSPKILHREFSENMLKRDLIYSRVNPDILRERYKVYDVVGTHPNNRQSIASFLKEYYSPADLKAFFDIFGSSFKHLKEVTKVIGPNSGPPGSEASLDIQYIMSLGAMVPTWFWSTAGLRESQEPFLEWLMDISNRSEVPWVHSASYSDYEDSLDVAYMNRMNVEFQKAGVRGLTFFFASGDDGADCKNSKFRPEYPSSSPYVTTVGGTALNDPFTLPAEYGHEISGGGFSNVFARPSYQTDDVEKYLNSGPHMPPTSYFNPNGRGYPDISAVCYKFWIVYNMYLELVYGTSASTPTVAGIISLLNDARLQNNKSTLGFLNPFLYQNAATMYDVTTGHNEGCLPGDIGFYASTGWDPVTGCGTPNYPAMVNAALNCHLGFCNTRTEEYVILEKSHNVKAWKVQGWEKLERLPPSEEIFLTFALKQSNLKTLERVFWEVSDPRSKEYGKHLSLSKLTQLIAPSETTISNVQAWLRSHGIQSSDCNTIFTKDFMTCRMSCESAEAMLVGAKFHRFKHAQISKPVIRSLQHYCIPKSITQHVDFVGSVLHFPVVKGQTSSKGFHREFLDNINKDLICTGVYPNVLRERYNMSDVVGTHPDNRQSIASFLGEYYSPADLRKFFDIFGVSFKHLEKVTKVIGPNNGPPGSEASLDIQYIMSLGTMVPTWFWSTAGRHESKEPFLEWLMDISNRSEVPWVHSVSYADFEDSLDVAYMNRINVEFQKAGIRGLTFLFASGDYGAACKNSKFRPMFPSLSPYVTAVGGTGFNHPLSGEYGHEISGGGFSNLFARPSYQNEVVEKYLKSVPHIPPTSYFNPNGRGYPDISAVCHDFWIVRSMFVETESGTSASTPTVAGIISLLNDARLQNNKSTLGFLNPFLYQNSATMYDVTAGHNEGCLPRDIGFYASTGWDPVTGCGTPNFPAMVKAAVNKW</sequence>
<proteinExistence type="predicted"/>
<feature type="binding site" evidence="13">
    <location>
        <position position="1646"/>
    </location>
    <ligand>
        <name>Ca(2+)</name>
        <dbReference type="ChEBI" id="CHEBI:29108"/>
    </ligand>
</feature>
<dbReference type="InterPro" id="IPR023828">
    <property type="entry name" value="Peptidase_S8_Ser-AS"/>
</dbReference>
<keyword evidence="7 13" id="KW-0720">Serine protease</keyword>
<dbReference type="Gene3D" id="3.40.50.200">
    <property type="entry name" value="Peptidase S8/S53 domain"/>
    <property type="match status" value="4"/>
</dbReference>
<evidence type="ECO:0000256" key="3">
    <source>
        <dbReference type="ARBA" id="ARBA00020254"/>
    </source>
</evidence>
<dbReference type="Pfam" id="PF09286">
    <property type="entry name" value="Pro-kuma_activ"/>
    <property type="match status" value="4"/>
</dbReference>
<dbReference type="InterPro" id="IPR000209">
    <property type="entry name" value="Peptidase_S8/S53_dom"/>
</dbReference>
<evidence type="ECO:0000256" key="4">
    <source>
        <dbReference type="ARBA" id="ARBA00022670"/>
    </source>
</evidence>
<feature type="binding site" evidence="13">
    <location>
        <position position="1107"/>
    </location>
    <ligand>
        <name>Ca(2+)</name>
        <dbReference type="ChEBI" id="CHEBI:29108"/>
    </ligand>
</feature>
<feature type="active site" description="Charge relay system" evidence="13">
    <location>
        <position position="287"/>
    </location>
</feature>
<feature type="binding site" evidence="13">
    <location>
        <position position="1085"/>
    </location>
    <ligand>
        <name>Ca(2+)</name>
        <dbReference type="ChEBI" id="CHEBI:29108"/>
    </ligand>
</feature>